<dbReference type="GO" id="GO:0032259">
    <property type="term" value="P:methylation"/>
    <property type="evidence" value="ECO:0007669"/>
    <property type="project" value="UniProtKB-KW"/>
</dbReference>
<organism evidence="4 5">
    <name type="scientific">Lentisphaera araneosa HTCC2155</name>
    <dbReference type="NCBI Taxonomy" id="313628"/>
    <lineage>
        <taxon>Bacteria</taxon>
        <taxon>Pseudomonadati</taxon>
        <taxon>Lentisphaerota</taxon>
        <taxon>Lentisphaeria</taxon>
        <taxon>Lentisphaerales</taxon>
        <taxon>Lentisphaeraceae</taxon>
        <taxon>Lentisphaera</taxon>
    </lineage>
</organism>
<dbReference type="GO" id="GO:0006396">
    <property type="term" value="P:RNA processing"/>
    <property type="evidence" value="ECO:0007669"/>
    <property type="project" value="InterPro"/>
</dbReference>
<dbReference type="OrthoDB" id="9795352at2"/>
<dbReference type="GO" id="GO:0003723">
    <property type="term" value="F:RNA binding"/>
    <property type="evidence" value="ECO:0007669"/>
    <property type="project" value="InterPro"/>
</dbReference>
<dbReference type="InterPro" id="IPR001537">
    <property type="entry name" value="SpoU_MeTrfase"/>
</dbReference>
<comment type="caution">
    <text evidence="4">The sequence shown here is derived from an EMBL/GenBank/DDBJ whole genome shotgun (WGS) entry which is preliminary data.</text>
</comment>
<keyword evidence="2 4" id="KW-0808">Transferase</keyword>
<gene>
    <name evidence="4" type="ORF">LNTAR_23739</name>
</gene>
<dbReference type="Proteomes" id="UP000004947">
    <property type="component" value="Unassembled WGS sequence"/>
</dbReference>
<dbReference type="PANTHER" id="PTHR46429">
    <property type="entry name" value="23S RRNA (GUANOSINE-2'-O-)-METHYLTRANSFERASE RLMB"/>
    <property type="match status" value="1"/>
</dbReference>
<sequence>MAIIETGDRETEASEKVEVIVVLDRLRSAHNVGNIFRLADAANVEAVYTCGYTASPPHPKLEKTAMGTDEFVNCEHFDHSLEAVGSLKKNGYRVYAVDTIDSAIDVHEAQFSGKCAFVFGNEALGIQQETLEACDEYIRLNAHGRKNSINVSNCAAVVLFQASYKLRK</sequence>
<dbReference type="EMBL" id="ABCK01000028">
    <property type="protein sequence ID" value="EDM25535.1"/>
    <property type="molecule type" value="Genomic_DNA"/>
</dbReference>
<keyword evidence="1 4" id="KW-0489">Methyltransferase</keyword>
<feature type="domain" description="tRNA/rRNA methyltransferase SpoU type" evidence="3">
    <location>
        <begin position="19"/>
        <end position="160"/>
    </location>
</feature>
<name>A6DS75_9BACT</name>
<dbReference type="GO" id="GO:0008173">
    <property type="term" value="F:RNA methyltransferase activity"/>
    <property type="evidence" value="ECO:0007669"/>
    <property type="project" value="InterPro"/>
</dbReference>
<evidence type="ECO:0000313" key="4">
    <source>
        <dbReference type="EMBL" id="EDM25535.1"/>
    </source>
</evidence>
<dbReference type="eggNOG" id="COG0566">
    <property type="taxonomic scope" value="Bacteria"/>
</dbReference>
<dbReference type="Pfam" id="PF00588">
    <property type="entry name" value="SpoU_methylase"/>
    <property type="match status" value="1"/>
</dbReference>
<protein>
    <submittedName>
        <fullName evidence="4">tRNA/rRNA methyltransferase</fullName>
    </submittedName>
</protein>
<evidence type="ECO:0000256" key="1">
    <source>
        <dbReference type="ARBA" id="ARBA00022603"/>
    </source>
</evidence>
<reference evidence="4 5" key="1">
    <citation type="journal article" date="2010" name="J. Bacteriol.">
        <title>Genome sequence of Lentisphaera araneosa HTCC2155T, the type species of the order Lentisphaerales in the phylum Lentisphaerae.</title>
        <authorList>
            <person name="Thrash J.C."/>
            <person name="Cho J.C."/>
            <person name="Vergin K.L."/>
            <person name="Morris R.M."/>
            <person name="Giovannoni S.J."/>
        </authorList>
    </citation>
    <scope>NUCLEOTIDE SEQUENCE [LARGE SCALE GENOMIC DNA]</scope>
    <source>
        <strain evidence="4 5">HTCC2155</strain>
    </source>
</reference>
<evidence type="ECO:0000256" key="2">
    <source>
        <dbReference type="ARBA" id="ARBA00022679"/>
    </source>
</evidence>
<dbReference type="SUPFAM" id="SSF75217">
    <property type="entry name" value="alpha/beta knot"/>
    <property type="match status" value="1"/>
</dbReference>
<dbReference type="CDD" id="cd18097">
    <property type="entry name" value="SpoU-like"/>
    <property type="match status" value="1"/>
</dbReference>
<dbReference type="STRING" id="313628.LNTAR_23739"/>
<evidence type="ECO:0000259" key="3">
    <source>
        <dbReference type="Pfam" id="PF00588"/>
    </source>
</evidence>
<dbReference type="Gene3D" id="3.40.1280.10">
    <property type="match status" value="1"/>
</dbReference>
<dbReference type="RefSeq" id="WP_007280690.1">
    <property type="nucleotide sequence ID" value="NZ_ABCK01000028.1"/>
</dbReference>
<dbReference type="AlphaFoldDB" id="A6DS75"/>
<evidence type="ECO:0000313" key="5">
    <source>
        <dbReference type="Proteomes" id="UP000004947"/>
    </source>
</evidence>
<accession>A6DS75</accession>
<dbReference type="PANTHER" id="PTHR46429:SF1">
    <property type="entry name" value="23S RRNA (GUANOSINE-2'-O-)-METHYLTRANSFERASE RLMB"/>
    <property type="match status" value="1"/>
</dbReference>
<keyword evidence="5" id="KW-1185">Reference proteome</keyword>
<dbReference type="InterPro" id="IPR004441">
    <property type="entry name" value="rRNA_MeTrfase_TrmH"/>
</dbReference>
<dbReference type="GO" id="GO:0005829">
    <property type="term" value="C:cytosol"/>
    <property type="evidence" value="ECO:0007669"/>
    <property type="project" value="TreeGrafter"/>
</dbReference>
<dbReference type="InterPro" id="IPR029026">
    <property type="entry name" value="tRNA_m1G_MTases_N"/>
</dbReference>
<dbReference type="InterPro" id="IPR029028">
    <property type="entry name" value="Alpha/beta_knot_MTases"/>
</dbReference>
<proteinExistence type="predicted"/>